<dbReference type="Gene3D" id="3.30.1370.10">
    <property type="entry name" value="K Homology domain, type 1"/>
    <property type="match status" value="1"/>
</dbReference>
<dbReference type="InterPro" id="IPR036612">
    <property type="entry name" value="KH_dom_type_1_sf"/>
</dbReference>
<evidence type="ECO:0000313" key="3">
    <source>
        <dbReference type="Proteomes" id="UP000031036"/>
    </source>
</evidence>
<gene>
    <name evidence="2" type="ORF">Tcan_13783</name>
</gene>
<feature type="signal peptide" evidence="1">
    <location>
        <begin position="1"/>
        <end position="16"/>
    </location>
</feature>
<dbReference type="EMBL" id="JPKZ01000809">
    <property type="protein sequence ID" value="KHN85349.1"/>
    <property type="molecule type" value="Genomic_DNA"/>
</dbReference>
<evidence type="ECO:0000256" key="1">
    <source>
        <dbReference type="SAM" id="SignalP"/>
    </source>
</evidence>
<dbReference type="AlphaFoldDB" id="A0A0B2VVA3"/>
<keyword evidence="3" id="KW-1185">Reference proteome</keyword>
<accession>A0A0B2VVA3</accession>
<sequence>MHLCWRLMLRFACGVGMMTFLAQFRGVPSGAERDDCETVGAGDLMQDHGQRRRIDVGCLQRMHDPCAIVTAYREGEDDLKRKQLTELAILNGTYRPVKQQILILVRCLHAIFISPLGSPITQASSVPTANSFVQFHLSSGKSDHTGEQCTYGELFRAVTQHRLQCANEPFVFGCCSPDIFVDGEWRLPAIVVKVPGGHLAHQRCSSVKGAAVISSRSDPHYATGVYWLGLTLEAIVAATMIPQVKVEIMHHDNHAMRLSTGQHDPPREHDNTWIERNAKDDSRTPSFTSKDALSYQERHATLFPA</sequence>
<reference evidence="2 3" key="1">
    <citation type="submission" date="2014-11" db="EMBL/GenBank/DDBJ databases">
        <title>Genetic blueprint of the zoonotic pathogen Toxocara canis.</title>
        <authorList>
            <person name="Zhu X.-Q."/>
            <person name="Korhonen P.K."/>
            <person name="Cai H."/>
            <person name="Young N.D."/>
            <person name="Nejsum P."/>
            <person name="von Samson-Himmelstjerna G."/>
            <person name="Boag P.R."/>
            <person name="Tan P."/>
            <person name="Li Q."/>
            <person name="Min J."/>
            <person name="Yang Y."/>
            <person name="Wang X."/>
            <person name="Fang X."/>
            <person name="Hall R.S."/>
            <person name="Hofmann A."/>
            <person name="Sternberg P.W."/>
            <person name="Jex A.R."/>
            <person name="Gasser R.B."/>
        </authorList>
    </citation>
    <scope>NUCLEOTIDE SEQUENCE [LARGE SCALE GENOMIC DNA]</scope>
    <source>
        <strain evidence="2">PN_DK_2014</strain>
    </source>
</reference>
<protein>
    <submittedName>
        <fullName evidence="2">Uncharacterized protein</fullName>
    </submittedName>
</protein>
<comment type="caution">
    <text evidence="2">The sequence shown here is derived from an EMBL/GenBank/DDBJ whole genome shotgun (WGS) entry which is preliminary data.</text>
</comment>
<dbReference type="GO" id="GO:0003723">
    <property type="term" value="F:RNA binding"/>
    <property type="evidence" value="ECO:0007669"/>
    <property type="project" value="InterPro"/>
</dbReference>
<dbReference type="Proteomes" id="UP000031036">
    <property type="component" value="Unassembled WGS sequence"/>
</dbReference>
<feature type="chain" id="PRO_5002096353" evidence="1">
    <location>
        <begin position="17"/>
        <end position="305"/>
    </location>
</feature>
<proteinExistence type="predicted"/>
<organism evidence="2 3">
    <name type="scientific">Toxocara canis</name>
    <name type="common">Canine roundworm</name>
    <dbReference type="NCBI Taxonomy" id="6265"/>
    <lineage>
        <taxon>Eukaryota</taxon>
        <taxon>Metazoa</taxon>
        <taxon>Ecdysozoa</taxon>
        <taxon>Nematoda</taxon>
        <taxon>Chromadorea</taxon>
        <taxon>Rhabditida</taxon>
        <taxon>Spirurina</taxon>
        <taxon>Ascaridomorpha</taxon>
        <taxon>Ascaridoidea</taxon>
        <taxon>Toxocaridae</taxon>
        <taxon>Toxocara</taxon>
    </lineage>
</organism>
<keyword evidence="1" id="KW-0732">Signal</keyword>
<name>A0A0B2VVA3_TOXCA</name>
<evidence type="ECO:0000313" key="2">
    <source>
        <dbReference type="EMBL" id="KHN85349.1"/>
    </source>
</evidence>